<evidence type="ECO:0000313" key="2">
    <source>
        <dbReference type="EnsemblMetazoa" id="Aqu2.1.28569_001"/>
    </source>
</evidence>
<accession>A0A1X7UM36</accession>
<dbReference type="InParanoid" id="A0A1X7UM36"/>
<feature type="region of interest" description="Disordered" evidence="1">
    <location>
        <begin position="60"/>
        <end position="125"/>
    </location>
</feature>
<organism evidence="2">
    <name type="scientific">Amphimedon queenslandica</name>
    <name type="common">Sponge</name>
    <dbReference type="NCBI Taxonomy" id="400682"/>
    <lineage>
        <taxon>Eukaryota</taxon>
        <taxon>Metazoa</taxon>
        <taxon>Porifera</taxon>
        <taxon>Demospongiae</taxon>
        <taxon>Heteroscleromorpha</taxon>
        <taxon>Haplosclerida</taxon>
        <taxon>Niphatidae</taxon>
        <taxon>Amphimedon</taxon>
    </lineage>
</organism>
<protein>
    <submittedName>
        <fullName evidence="2">Uncharacterized protein</fullName>
    </submittedName>
</protein>
<dbReference type="AlphaFoldDB" id="A0A1X7UM36"/>
<gene>
    <name evidence="2" type="primary">109582920</name>
</gene>
<dbReference type="Proteomes" id="UP000007879">
    <property type="component" value="Unassembled WGS sequence"/>
</dbReference>
<dbReference type="KEGG" id="aqu:109582920"/>
<proteinExistence type="predicted"/>
<dbReference type="EnsemblMetazoa" id="XM_019997984.1">
    <property type="protein sequence ID" value="XP_019853543.1"/>
    <property type="gene ID" value="LOC109582920"/>
</dbReference>
<evidence type="ECO:0000256" key="1">
    <source>
        <dbReference type="SAM" id="MobiDB-lite"/>
    </source>
</evidence>
<keyword evidence="3" id="KW-1185">Reference proteome</keyword>
<name>A0A1X7UM36_AMPQE</name>
<evidence type="ECO:0000313" key="3">
    <source>
        <dbReference type="Proteomes" id="UP000007879"/>
    </source>
</evidence>
<reference evidence="2" key="2">
    <citation type="submission" date="2017-05" db="UniProtKB">
        <authorList>
            <consortium name="EnsemblMetazoa"/>
        </authorList>
    </citation>
    <scope>IDENTIFICATION</scope>
</reference>
<sequence>MESLMEYALAAYSHPEDQFHIFDKEAIERKDKEYERWCKSLHHSPAIPLGLKQEDYILKGLSLQEEIDEREEEEEEEEESEEEEEEEEEEAPDQMNDYYEGDSDIMEGNMTPPPEVQPLHLGDMT</sequence>
<feature type="compositionally biased region" description="Acidic residues" evidence="1">
    <location>
        <begin position="65"/>
        <end position="92"/>
    </location>
</feature>
<dbReference type="EnsemblMetazoa" id="Aqu2.1.28569_001">
    <property type="protein sequence ID" value="Aqu2.1.28569_001"/>
    <property type="gene ID" value="Aqu2.1.28569"/>
</dbReference>
<reference evidence="3" key="1">
    <citation type="journal article" date="2010" name="Nature">
        <title>The Amphimedon queenslandica genome and the evolution of animal complexity.</title>
        <authorList>
            <person name="Srivastava M."/>
            <person name="Simakov O."/>
            <person name="Chapman J."/>
            <person name="Fahey B."/>
            <person name="Gauthier M.E."/>
            <person name="Mitros T."/>
            <person name="Richards G.S."/>
            <person name="Conaco C."/>
            <person name="Dacre M."/>
            <person name="Hellsten U."/>
            <person name="Larroux C."/>
            <person name="Putnam N.H."/>
            <person name="Stanke M."/>
            <person name="Adamska M."/>
            <person name="Darling A."/>
            <person name="Degnan S.M."/>
            <person name="Oakley T.H."/>
            <person name="Plachetzki D.C."/>
            <person name="Zhai Y."/>
            <person name="Adamski M."/>
            <person name="Calcino A."/>
            <person name="Cummins S.F."/>
            <person name="Goodstein D.M."/>
            <person name="Harris C."/>
            <person name="Jackson D.J."/>
            <person name="Leys S.P."/>
            <person name="Shu S."/>
            <person name="Woodcroft B.J."/>
            <person name="Vervoort M."/>
            <person name="Kosik K.S."/>
            <person name="Manning G."/>
            <person name="Degnan B.M."/>
            <person name="Rokhsar D.S."/>
        </authorList>
    </citation>
    <scope>NUCLEOTIDE SEQUENCE [LARGE SCALE GENOMIC DNA]</scope>
</reference>